<evidence type="ECO:0000313" key="1">
    <source>
        <dbReference type="EMBL" id="PWG06284.1"/>
    </source>
</evidence>
<name>A0A2U2JD88_9FLAO</name>
<dbReference type="AlphaFoldDB" id="A0A2U2JD88"/>
<dbReference type="Pfam" id="PF14054">
    <property type="entry name" value="DUF4249"/>
    <property type="match status" value="1"/>
</dbReference>
<dbReference type="InterPro" id="IPR025345">
    <property type="entry name" value="DUF4249"/>
</dbReference>
<organism evidence="1 2">
    <name type="scientific">Polaribacter aquimarinus</name>
    <dbReference type="NCBI Taxonomy" id="2100726"/>
    <lineage>
        <taxon>Bacteria</taxon>
        <taxon>Pseudomonadati</taxon>
        <taxon>Bacteroidota</taxon>
        <taxon>Flavobacteriia</taxon>
        <taxon>Flavobacteriales</taxon>
        <taxon>Flavobacteriaceae</taxon>
    </lineage>
</organism>
<accession>A0A2U2JD88</accession>
<evidence type="ECO:0000313" key="2">
    <source>
        <dbReference type="Proteomes" id="UP000245670"/>
    </source>
</evidence>
<protein>
    <submittedName>
        <fullName evidence="1">DUF4249 domain-containing protein</fullName>
    </submittedName>
</protein>
<dbReference type="RefSeq" id="WP_109403200.1">
    <property type="nucleotide sequence ID" value="NZ_QFFG01000001.1"/>
</dbReference>
<proteinExistence type="predicted"/>
<gene>
    <name evidence="1" type="ORF">DIS07_00180</name>
</gene>
<comment type="caution">
    <text evidence="1">The sequence shown here is derived from an EMBL/GenBank/DDBJ whole genome shotgun (WGS) entry which is preliminary data.</text>
</comment>
<sequence>MKKTYSLSILLCFFLLNCEKVVDVEVPSISPKLIIDASFEVLFDETPVTANTTVKLRLTADYFEETIPSVTNATVFLTDLSNNTIINFSDTNGDGNYKPANTFIPKDNASYELTVIYDNETYKGTATKIKSTPFSKVEQGDKTLFSGNETELKIAFKDEANVENYYLFNLSNNLFLSIEDRFFDGSDYNFSYFYSEDDLEVPATVNIKMSGISKEYFTYFRVLVDQSGQNAGGPFETVPSSLLGNMTNITNQDNFPLGYFHISETDTFTISLVKKE</sequence>
<reference evidence="1 2" key="1">
    <citation type="submission" date="2018-05" db="EMBL/GenBank/DDBJ databases">
        <title>Polaribacter aquimarinus sp. nov., isolated from sediment in a sediment of sea.</title>
        <authorList>
            <person name="Lu D."/>
        </authorList>
    </citation>
    <scope>NUCLEOTIDE SEQUENCE [LARGE SCALE GENOMIC DNA]</scope>
    <source>
        <strain evidence="1 2">ZY113</strain>
    </source>
</reference>
<keyword evidence="2" id="KW-1185">Reference proteome</keyword>
<dbReference type="EMBL" id="QFFG01000001">
    <property type="protein sequence ID" value="PWG06284.1"/>
    <property type="molecule type" value="Genomic_DNA"/>
</dbReference>
<dbReference type="OrthoDB" id="1430047at2"/>
<dbReference type="Proteomes" id="UP000245670">
    <property type="component" value="Unassembled WGS sequence"/>
</dbReference>